<dbReference type="RefSeq" id="XP_040642011.1">
    <property type="nucleotide sequence ID" value="XM_040786080.1"/>
</dbReference>
<name>A0A017SMV8_ASPRC</name>
<dbReference type="AlphaFoldDB" id="A0A017SMV8"/>
<dbReference type="HOGENOM" id="CLU_561510_0_0_1"/>
<dbReference type="Proteomes" id="UP000019804">
    <property type="component" value="Unassembled WGS sequence"/>
</dbReference>
<organism evidence="1 2">
    <name type="scientific">Aspergillus ruber (strain CBS 135680)</name>
    <dbReference type="NCBI Taxonomy" id="1388766"/>
    <lineage>
        <taxon>Eukaryota</taxon>
        <taxon>Fungi</taxon>
        <taxon>Dikarya</taxon>
        <taxon>Ascomycota</taxon>
        <taxon>Pezizomycotina</taxon>
        <taxon>Eurotiomycetes</taxon>
        <taxon>Eurotiomycetidae</taxon>
        <taxon>Eurotiales</taxon>
        <taxon>Aspergillaceae</taxon>
        <taxon>Aspergillus</taxon>
        <taxon>Aspergillus subgen. Aspergillus</taxon>
    </lineage>
</organism>
<accession>A0A017SMV8</accession>
<evidence type="ECO:0000313" key="1">
    <source>
        <dbReference type="EMBL" id="EYE98323.1"/>
    </source>
</evidence>
<protein>
    <submittedName>
        <fullName evidence="1">Uncharacterized protein</fullName>
    </submittedName>
</protein>
<proteinExistence type="predicted"/>
<dbReference type="OrthoDB" id="4656735at2759"/>
<keyword evidence="2" id="KW-1185">Reference proteome</keyword>
<dbReference type="EMBL" id="KK088413">
    <property type="protein sequence ID" value="EYE98323.1"/>
    <property type="molecule type" value="Genomic_DNA"/>
</dbReference>
<reference evidence="2" key="1">
    <citation type="journal article" date="2014" name="Nat. Commun.">
        <title>Genomic adaptations of the halophilic Dead Sea filamentous fungus Eurotium rubrum.</title>
        <authorList>
            <person name="Kis-Papo T."/>
            <person name="Weig A.R."/>
            <person name="Riley R."/>
            <person name="Persoh D."/>
            <person name="Salamov A."/>
            <person name="Sun H."/>
            <person name="Lipzen A."/>
            <person name="Wasser S.P."/>
            <person name="Rambold G."/>
            <person name="Grigoriev I.V."/>
            <person name="Nevo E."/>
        </authorList>
    </citation>
    <scope>NUCLEOTIDE SEQUENCE [LARGE SCALE GENOMIC DNA]</scope>
    <source>
        <strain evidence="2">CBS 135680</strain>
    </source>
</reference>
<gene>
    <name evidence="1" type="ORF">EURHEDRAFT_512595</name>
</gene>
<sequence>MECLGSPIDHRLRQLIRKDQPINTDEDSEHVRILQRFGKDLKIGQRDYLSTYDLSFGLELARPESKASVVVVLLQPHSTQDNSNGFLAGRDACSTIKAVSDLISAVTNSKLGLDDISNFEGPEGDNIIGQAQSVFADMIRAKQPNVVISCFRIMPSNSIVRNLRCRRLGYSFDFDPQGSKQLAESDLSLIRVNAFHPSYAINYHPEFSCFKRLFVLEFTKAFALWRNDWADVEWMRLLRYECIEQESEISKERWTTLLENLETGFEKFFFSVSGFSLVENTWYRLVDSKITWVCCDIALVLEQLSPRTYDPNLSLQLFRHFENWCRKACPRTKLQHSLSGSNGYYDHSELLLLRSQHQTARTNKLENRLYTFLRDLNLFAAAFENILEEAPEETPHKGHDLAEEMAPMSLNQ</sequence>
<evidence type="ECO:0000313" key="2">
    <source>
        <dbReference type="Proteomes" id="UP000019804"/>
    </source>
</evidence>
<dbReference type="GeneID" id="63701204"/>